<name>A0AB74D348_9BURK</name>
<dbReference type="Pfam" id="PF00975">
    <property type="entry name" value="Thioesterase"/>
    <property type="match status" value="1"/>
</dbReference>
<dbReference type="Proteomes" id="UP000273734">
    <property type="component" value="Unassembled WGS sequence"/>
</dbReference>
<dbReference type="EMBL" id="QTNY01000020">
    <property type="protein sequence ID" value="RQP72818.1"/>
    <property type="molecule type" value="Genomic_DNA"/>
</dbReference>
<dbReference type="Gene3D" id="3.40.50.1820">
    <property type="entry name" value="alpha/beta hydrolase"/>
    <property type="match status" value="1"/>
</dbReference>
<evidence type="ECO:0000313" key="3">
    <source>
        <dbReference type="EMBL" id="RQP72818.1"/>
    </source>
</evidence>
<dbReference type="AlphaFoldDB" id="A0AB74D348"/>
<evidence type="ECO:0000259" key="2">
    <source>
        <dbReference type="PROSITE" id="PS51819"/>
    </source>
</evidence>
<accession>A0AB74D348</accession>
<evidence type="ECO:0000313" key="4">
    <source>
        <dbReference type="Proteomes" id="UP000273734"/>
    </source>
</evidence>
<dbReference type="InterPro" id="IPR012223">
    <property type="entry name" value="TEII"/>
</dbReference>
<protein>
    <submittedName>
        <fullName evidence="3">Alpha/beta fold hydrolase</fullName>
    </submittedName>
</protein>
<comment type="similarity">
    <text evidence="1">Belongs to the thioesterase family.</text>
</comment>
<dbReference type="InterPro" id="IPR029068">
    <property type="entry name" value="Glyas_Bleomycin-R_OHBP_Dase"/>
</dbReference>
<proteinExistence type="inferred from homology"/>
<keyword evidence="3" id="KW-0378">Hydrolase</keyword>
<dbReference type="GO" id="GO:0016787">
    <property type="term" value="F:hydrolase activity"/>
    <property type="evidence" value="ECO:0007669"/>
    <property type="project" value="UniProtKB-KW"/>
</dbReference>
<dbReference type="InterPro" id="IPR001031">
    <property type="entry name" value="Thioesterase"/>
</dbReference>
<reference evidence="3 4" key="1">
    <citation type="submission" date="2018-08" db="EMBL/GenBank/DDBJ databases">
        <title>Comparative analysis of Burkholderia isolates from Puerto Rico.</title>
        <authorList>
            <person name="Hall C."/>
            <person name="Sahl J."/>
            <person name="Wagner D."/>
        </authorList>
    </citation>
    <scope>NUCLEOTIDE SEQUENCE [LARGE SCALE GENOMIC DNA]</scope>
    <source>
        <strain evidence="3 4">Bp8964</strain>
    </source>
</reference>
<dbReference type="PANTHER" id="PTHR11487">
    <property type="entry name" value="THIOESTERASE"/>
    <property type="match status" value="1"/>
</dbReference>
<dbReference type="PROSITE" id="PS51819">
    <property type="entry name" value="VOC"/>
    <property type="match status" value="1"/>
</dbReference>
<dbReference type="GO" id="GO:0008610">
    <property type="term" value="P:lipid biosynthetic process"/>
    <property type="evidence" value="ECO:0007669"/>
    <property type="project" value="TreeGrafter"/>
</dbReference>
<dbReference type="SUPFAM" id="SSF53474">
    <property type="entry name" value="alpha/beta-Hydrolases"/>
    <property type="match status" value="1"/>
</dbReference>
<organism evidence="3 4">
    <name type="scientific">Burkholderia ubonensis</name>
    <dbReference type="NCBI Taxonomy" id="101571"/>
    <lineage>
        <taxon>Bacteria</taxon>
        <taxon>Pseudomonadati</taxon>
        <taxon>Pseudomonadota</taxon>
        <taxon>Betaproteobacteria</taxon>
        <taxon>Burkholderiales</taxon>
        <taxon>Burkholderiaceae</taxon>
        <taxon>Burkholderia</taxon>
        <taxon>Burkholderia cepacia complex</taxon>
    </lineage>
</organism>
<feature type="domain" description="VOC" evidence="2">
    <location>
        <begin position="297"/>
        <end position="432"/>
    </location>
</feature>
<dbReference type="Gene3D" id="3.10.180.10">
    <property type="entry name" value="2,3-Dihydroxybiphenyl 1,2-Dioxygenase, domain 1"/>
    <property type="match status" value="1"/>
</dbReference>
<dbReference type="SUPFAM" id="SSF54593">
    <property type="entry name" value="Glyoxalase/Bleomycin resistance protein/Dihydroxybiphenyl dioxygenase"/>
    <property type="match status" value="1"/>
</dbReference>
<dbReference type="PANTHER" id="PTHR11487:SF0">
    <property type="entry name" value="S-ACYL FATTY ACID SYNTHASE THIOESTERASE, MEDIUM CHAIN"/>
    <property type="match status" value="1"/>
</dbReference>
<dbReference type="InterPro" id="IPR029058">
    <property type="entry name" value="AB_hydrolase_fold"/>
</dbReference>
<gene>
    <name evidence="3" type="ORF">DF015_25480</name>
</gene>
<dbReference type="InterPro" id="IPR037523">
    <property type="entry name" value="VOC_core"/>
</dbReference>
<sequence length="449" mass="48393">MPGGCRDVQQLRLRRHQFIPDLYSSPGILPMTPSWIGGRSLNADTATTRLICFSHAGGGTALYAPWRTAFGPEIEVCPVLLPGREARMRERAYRRMEDLIDPLVDALMPYLDRPFSLFGHSMGSIVAFEVARRVAGLGRVPRSLLVSGRRAPHLRSPRPPVHCLDDAAFADAIAELGGTPEEVLRDRGIFQTFAPSLRADFELNERYTPLIGPPLACEIVAFSGDRDPQVTESELLAWREVTSGPFSHHLLDGNHFYLQASPAPLLALVGAHLRGMASTQATRPAPRDTSRPFTVLGVHHVAIGGPDKARLTNLWVNLLGLSVAERFRSDADNVDEDILIAGAGAGAVEIDLMQPLDPARKPDVTRPALNHIGLAVSDLDAAVAWLAAQGVRFADGGIRRGAGGARVAFIHPAASAQFPLGGEGVLIELVEAGSAVGHDARDERVRRPA</sequence>
<evidence type="ECO:0000256" key="1">
    <source>
        <dbReference type="ARBA" id="ARBA00007169"/>
    </source>
</evidence>
<dbReference type="Pfam" id="PF13669">
    <property type="entry name" value="Glyoxalase_4"/>
    <property type="match status" value="1"/>
</dbReference>
<comment type="caution">
    <text evidence="3">The sequence shown here is derived from an EMBL/GenBank/DDBJ whole genome shotgun (WGS) entry which is preliminary data.</text>
</comment>